<dbReference type="SUPFAM" id="SSF55781">
    <property type="entry name" value="GAF domain-like"/>
    <property type="match status" value="1"/>
</dbReference>
<gene>
    <name evidence="1" type="ORF">LVJ82_14260</name>
</gene>
<accession>A0ABY4E5B1</accession>
<reference evidence="1 2" key="1">
    <citation type="journal article" date="2022" name="Res Sq">
        <title>Evolution of multicellular longitudinally dividing oral cavity symbionts (Neisseriaceae).</title>
        <authorList>
            <person name="Nyongesa S."/>
            <person name="Weber P."/>
            <person name="Bernet E."/>
            <person name="Pullido F."/>
            <person name="Nieckarz M."/>
            <person name="Delaby M."/>
            <person name="Nieves C."/>
            <person name="Viehboeck T."/>
            <person name="Krause N."/>
            <person name="Rivera-Millot A."/>
            <person name="Nakamura A."/>
            <person name="Vischer N."/>
            <person name="VanNieuwenhze M."/>
            <person name="Brun Y."/>
            <person name="Cava F."/>
            <person name="Bulgheresi S."/>
            <person name="Veyrier F."/>
        </authorList>
    </citation>
    <scope>NUCLEOTIDE SEQUENCE [LARGE SCALE GENOMIC DNA]</scope>
    <source>
        <strain evidence="1 2">SN4</strain>
    </source>
</reference>
<dbReference type="Proteomes" id="UP000832011">
    <property type="component" value="Chromosome"/>
</dbReference>
<sequence length="209" mass="23938">MSMNEQTVREYLLQHPEFISRNADVLSGNKGKVRDFRDAQLAKIQADNQMLKQRQQQWVSVLQDNQHLAAVLWRSAADLARCNSYKQVVAVLEQMLFHDLDFPSHALKLLPAHNKRPVPEANRVQAGFQWIETQAWPCAHLPKSMEAWLDEAYESHLVLPLLRHGELLGVWVLASKQVDYFHAEQDTTYLQAFVQVLSATLARIMGVAD</sequence>
<name>A0ABY4E5B1_9NEIS</name>
<organism evidence="1 2">
    <name type="scientific">Vitreoscilla massiliensis</name>
    <dbReference type="NCBI Taxonomy" id="1689272"/>
    <lineage>
        <taxon>Bacteria</taxon>
        <taxon>Pseudomonadati</taxon>
        <taxon>Pseudomonadota</taxon>
        <taxon>Betaproteobacteria</taxon>
        <taxon>Neisseriales</taxon>
        <taxon>Neisseriaceae</taxon>
        <taxon>Vitreoscilla</taxon>
    </lineage>
</organism>
<keyword evidence="2" id="KW-1185">Reference proteome</keyword>
<dbReference type="Pfam" id="PF04340">
    <property type="entry name" value="DUF484"/>
    <property type="match status" value="1"/>
</dbReference>
<dbReference type="InterPro" id="IPR029016">
    <property type="entry name" value="GAF-like_dom_sf"/>
</dbReference>
<dbReference type="EMBL" id="CP091511">
    <property type="protein sequence ID" value="UOO88617.1"/>
    <property type="molecule type" value="Genomic_DNA"/>
</dbReference>
<dbReference type="InterPro" id="IPR007435">
    <property type="entry name" value="DUF484"/>
</dbReference>
<proteinExistence type="predicted"/>
<evidence type="ECO:0000313" key="1">
    <source>
        <dbReference type="EMBL" id="UOO88617.1"/>
    </source>
</evidence>
<dbReference type="RefSeq" id="WP_058357695.1">
    <property type="nucleotide sequence ID" value="NZ_CABKVG010000010.1"/>
</dbReference>
<evidence type="ECO:0000313" key="2">
    <source>
        <dbReference type="Proteomes" id="UP000832011"/>
    </source>
</evidence>
<protein>
    <submittedName>
        <fullName evidence="1">DUF484 family protein</fullName>
    </submittedName>
</protein>
<dbReference type="Gene3D" id="3.30.450.40">
    <property type="match status" value="1"/>
</dbReference>